<feature type="transmembrane region" description="Helical" evidence="4">
    <location>
        <begin position="57"/>
        <end position="78"/>
    </location>
</feature>
<feature type="transmembrane region" description="Helical" evidence="4">
    <location>
        <begin position="27"/>
        <end position="45"/>
    </location>
</feature>
<dbReference type="SUPFAM" id="SSF103473">
    <property type="entry name" value="MFS general substrate transporter"/>
    <property type="match status" value="1"/>
</dbReference>
<evidence type="ECO:0000313" key="6">
    <source>
        <dbReference type="Proteomes" id="UP001444661"/>
    </source>
</evidence>
<dbReference type="PANTHER" id="PTHR11360">
    <property type="entry name" value="MONOCARBOXYLATE TRANSPORTER"/>
    <property type="match status" value="1"/>
</dbReference>
<dbReference type="InterPro" id="IPR011701">
    <property type="entry name" value="MFS"/>
</dbReference>
<feature type="transmembrane region" description="Helical" evidence="4">
    <location>
        <begin position="84"/>
        <end position="108"/>
    </location>
</feature>
<dbReference type="EMBL" id="JAQQWK010000003">
    <property type="protein sequence ID" value="KAK8044953.1"/>
    <property type="molecule type" value="Genomic_DNA"/>
</dbReference>
<evidence type="ECO:0000256" key="4">
    <source>
        <dbReference type="SAM" id="Phobius"/>
    </source>
</evidence>
<comment type="subcellular location">
    <subcellularLocation>
        <location evidence="1">Membrane</location>
        <topology evidence="1">Multi-pass membrane protein</topology>
    </subcellularLocation>
</comment>
<protein>
    <submittedName>
        <fullName evidence="5">Monocarboxylate transporter 2</fullName>
    </submittedName>
</protein>
<feature type="transmembrane region" description="Helical" evidence="4">
    <location>
        <begin position="322"/>
        <end position="342"/>
    </location>
</feature>
<feature type="transmembrane region" description="Helical" evidence="4">
    <location>
        <begin position="287"/>
        <end position="310"/>
    </location>
</feature>
<reference evidence="5 6" key="1">
    <citation type="submission" date="2023-01" db="EMBL/GenBank/DDBJ databases">
        <title>Analysis of 21 Apiospora genomes using comparative genomics revels a genus with tremendous synthesis potential of carbohydrate active enzymes and secondary metabolites.</title>
        <authorList>
            <person name="Sorensen T."/>
        </authorList>
    </citation>
    <scope>NUCLEOTIDE SEQUENCE [LARGE SCALE GENOMIC DNA]</scope>
    <source>
        <strain evidence="5 6">CBS 33761</strain>
    </source>
</reference>
<comment type="similarity">
    <text evidence="2">Belongs to the major facilitator superfamily. Monocarboxylate porter (TC 2.A.1.13) family.</text>
</comment>
<feature type="transmembrane region" description="Helical" evidence="4">
    <location>
        <begin position="220"/>
        <end position="242"/>
    </location>
</feature>
<evidence type="ECO:0000313" key="5">
    <source>
        <dbReference type="EMBL" id="KAK8044953.1"/>
    </source>
</evidence>
<keyword evidence="4" id="KW-0812">Transmembrane</keyword>
<dbReference type="InterPro" id="IPR050327">
    <property type="entry name" value="Proton-linked_MCT"/>
</dbReference>
<proteinExistence type="inferred from homology"/>
<accession>A0ABR1TEA3</accession>
<dbReference type="PANTHER" id="PTHR11360:SF234">
    <property type="entry name" value="MFS-TYPE TRANSPORTER DBAD-RELATED"/>
    <property type="match status" value="1"/>
</dbReference>
<keyword evidence="4" id="KW-1133">Transmembrane helix</keyword>
<name>A0ABR1TEA3_9PEZI</name>
<comment type="caution">
    <text evidence="5">The sequence shown here is derived from an EMBL/GenBank/DDBJ whole genome shotgun (WGS) entry which is preliminary data.</text>
</comment>
<gene>
    <name evidence="5" type="ORF">PG993_004977</name>
</gene>
<feature type="transmembrane region" description="Helical" evidence="4">
    <location>
        <begin position="254"/>
        <end position="280"/>
    </location>
</feature>
<dbReference type="Pfam" id="PF07690">
    <property type="entry name" value="MFS_1"/>
    <property type="match status" value="1"/>
</dbReference>
<evidence type="ECO:0000256" key="3">
    <source>
        <dbReference type="SAM" id="MobiDB-lite"/>
    </source>
</evidence>
<evidence type="ECO:0000256" key="1">
    <source>
        <dbReference type="ARBA" id="ARBA00004141"/>
    </source>
</evidence>
<dbReference type="Proteomes" id="UP001444661">
    <property type="component" value="Unassembled WGS sequence"/>
</dbReference>
<organism evidence="5 6">
    <name type="scientific">Apiospora rasikravindrae</name>
    <dbReference type="NCBI Taxonomy" id="990691"/>
    <lineage>
        <taxon>Eukaryota</taxon>
        <taxon>Fungi</taxon>
        <taxon>Dikarya</taxon>
        <taxon>Ascomycota</taxon>
        <taxon>Pezizomycotina</taxon>
        <taxon>Sordariomycetes</taxon>
        <taxon>Xylariomycetidae</taxon>
        <taxon>Amphisphaeriales</taxon>
        <taxon>Apiosporaceae</taxon>
        <taxon>Apiospora</taxon>
    </lineage>
</organism>
<feature type="region of interest" description="Disordered" evidence="3">
    <location>
        <begin position="162"/>
        <end position="193"/>
    </location>
</feature>
<dbReference type="InterPro" id="IPR036259">
    <property type="entry name" value="MFS_trans_sf"/>
</dbReference>
<dbReference type="Gene3D" id="1.20.1250.20">
    <property type="entry name" value="MFS general substrate transporter like domains"/>
    <property type="match status" value="1"/>
</dbReference>
<evidence type="ECO:0000256" key="2">
    <source>
        <dbReference type="ARBA" id="ARBA00006727"/>
    </source>
</evidence>
<keyword evidence="4" id="KW-0472">Membrane</keyword>
<keyword evidence="6" id="KW-1185">Reference proteome</keyword>
<sequence>MTFAEFLIFGGGIPIGHLVDIFGPRPVIAPFVALGVVCVGLLSQCTEYWQVLLCQGLGFGFACSGTTLPAVVCVTQWFSTRRGLAVGLASWGSSFGGLIYPIMIARLLEQVEFEAAMEWAVLPIGFGMVIGALCCGSPLPTKAEVEKGIASLRTCISTSGTMSNHSDVEKGNTHFSQDTKQSRLGSTGRGHEKGLDENSLTIMNVAAMVGRVTPDYMLDFLGPFNVMVSVAATSAVAILAIWLPLYHVPNNGGITFFAIFYGFVSGRYTSLLSLYCALLIGDKLDDLGLKFGIACLFLAIGALVGIPVVGAVKDITDRFTGLIVMAGATMAIGGGFCLASRVRMSRWRLRQKV</sequence>
<feature type="compositionally biased region" description="Polar residues" evidence="3">
    <location>
        <begin position="173"/>
        <end position="185"/>
    </location>
</feature>